<proteinExistence type="predicted"/>
<name>A0AAV0YJM5_VICFA</name>
<protein>
    <submittedName>
        <fullName evidence="2">Uncharacterized protein</fullName>
    </submittedName>
</protein>
<evidence type="ECO:0000313" key="2">
    <source>
        <dbReference type="EMBL" id="CAI8586226.1"/>
    </source>
</evidence>
<evidence type="ECO:0000313" key="5">
    <source>
        <dbReference type="Proteomes" id="UP001157006"/>
    </source>
</evidence>
<dbReference type="Proteomes" id="UP001157006">
    <property type="component" value="Chromosome 1L"/>
</dbReference>
<evidence type="ECO:0000256" key="1">
    <source>
        <dbReference type="SAM" id="MobiDB-lite"/>
    </source>
</evidence>
<dbReference type="EMBL" id="OX451736">
    <property type="protein sequence ID" value="CAI8586228.1"/>
    <property type="molecule type" value="Genomic_DNA"/>
</dbReference>
<dbReference type="AlphaFoldDB" id="A0AAV0YJM5"/>
<keyword evidence="5" id="KW-1185">Reference proteome</keyword>
<accession>A0AAV0YJM5</accession>
<feature type="region of interest" description="Disordered" evidence="1">
    <location>
        <begin position="82"/>
        <end position="110"/>
    </location>
</feature>
<dbReference type="EMBL" id="OX451736">
    <property type="protein sequence ID" value="CAI8586226.1"/>
    <property type="molecule type" value="Genomic_DNA"/>
</dbReference>
<evidence type="ECO:0000313" key="3">
    <source>
        <dbReference type="EMBL" id="CAI8586228.1"/>
    </source>
</evidence>
<gene>
    <name evidence="2" type="ORF">VFH_I244040</name>
    <name evidence="3" type="ORF">VFH_I244120</name>
    <name evidence="4" type="ORF">VFH_I244200</name>
</gene>
<dbReference type="EMBL" id="OX451736">
    <property type="protein sequence ID" value="CAI8586230.1"/>
    <property type="molecule type" value="Genomic_DNA"/>
</dbReference>
<organism evidence="2 5">
    <name type="scientific">Vicia faba</name>
    <name type="common">Broad bean</name>
    <name type="synonym">Faba vulgaris</name>
    <dbReference type="NCBI Taxonomy" id="3906"/>
    <lineage>
        <taxon>Eukaryota</taxon>
        <taxon>Viridiplantae</taxon>
        <taxon>Streptophyta</taxon>
        <taxon>Embryophyta</taxon>
        <taxon>Tracheophyta</taxon>
        <taxon>Spermatophyta</taxon>
        <taxon>Magnoliopsida</taxon>
        <taxon>eudicotyledons</taxon>
        <taxon>Gunneridae</taxon>
        <taxon>Pentapetalae</taxon>
        <taxon>rosids</taxon>
        <taxon>fabids</taxon>
        <taxon>Fabales</taxon>
        <taxon>Fabaceae</taxon>
        <taxon>Papilionoideae</taxon>
        <taxon>50 kb inversion clade</taxon>
        <taxon>NPAAA clade</taxon>
        <taxon>Hologalegina</taxon>
        <taxon>IRL clade</taxon>
        <taxon>Fabeae</taxon>
        <taxon>Vicia</taxon>
    </lineage>
</organism>
<reference evidence="2 5" key="1">
    <citation type="submission" date="2023-01" db="EMBL/GenBank/DDBJ databases">
        <authorList>
            <person name="Kreplak J."/>
        </authorList>
    </citation>
    <scope>NUCLEOTIDE SEQUENCE [LARGE SCALE GENOMIC DNA]</scope>
</reference>
<sequence length="110" mass="12767">MRSQIDFHQREISSEPKFFEHQISTPILFSTLKSKSIFTEGKSISPQNLSINEDVDENDVVSDQFHADDSSDKDELCEELQENDMGDELQEDDIYDEEGNEDDDEFDKLE</sequence>
<evidence type="ECO:0000313" key="4">
    <source>
        <dbReference type="EMBL" id="CAI8586230.1"/>
    </source>
</evidence>